<reference evidence="3" key="1">
    <citation type="submission" date="2015-11" db="EMBL/GenBank/DDBJ databases">
        <authorList>
            <person name="Holder M.E."/>
            <person name="Ajami N.J."/>
            <person name="Petrosino J.F."/>
        </authorList>
    </citation>
    <scope>NUCLEOTIDE SEQUENCE [LARGE SCALE GENOMIC DNA]</scope>
    <source>
        <strain evidence="3">F0113</strain>
    </source>
</reference>
<organism evidence="2 3">
    <name type="scientific">Hoylesella enoeca</name>
    <dbReference type="NCBI Taxonomy" id="76123"/>
    <lineage>
        <taxon>Bacteria</taxon>
        <taxon>Pseudomonadati</taxon>
        <taxon>Bacteroidota</taxon>
        <taxon>Bacteroidia</taxon>
        <taxon>Bacteroidales</taxon>
        <taxon>Prevotellaceae</taxon>
        <taxon>Hoylesella</taxon>
    </lineage>
</organism>
<dbReference type="Pfam" id="PF02872">
    <property type="entry name" value="5_nucleotid_C"/>
    <property type="match status" value="1"/>
</dbReference>
<dbReference type="STRING" id="76123.AS203_09010"/>
<dbReference type="PANTHER" id="PTHR11575">
    <property type="entry name" value="5'-NUCLEOTIDASE-RELATED"/>
    <property type="match status" value="1"/>
</dbReference>
<dbReference type="InterPro" id="IPR008334">
    <property type="entry name" value="5'-Nucleotdase_C"/>
</dbReference>
<dbReference type="PANTHER" id="PTHR11575:SF24">
    <property type="entry name" value="5'-NUCLEOTIDASE"/>
    <property type="match status" value="1"/>
</dbReference>
<evidence type="ECO:0000313" key="3">
    <source>
        <dbReference type="Proteomes" id="UP000056252"/>
    </source>
</evidence>
<gene>
    <name evidence="2" type="ORF">AS203_09010</name>
</gene>
<protein>
    <recommendedName>
        <fullName evidence="1">5'-Nucleotidase C-terminal domain-containing protein</fullName>
    </recommendedName>
</protein>
<keyword evidence="3" id="KW-1185">Reference proteome</keyword>
<dbReference type="GO" id="GO:0030288">
    <property type="term" value="C:outer membrane-bounded periplasmic space"/>
    <property type="evidence" value="ECO:0007669"/>
    <property type="project" value="TreeGrafter"/>
</dbReference>
<dbReference type="GO" id="GO:0009166">
    <property type="term" value="P:nucleotide catabolic process"/>
    <property type="evidence" value="ECO:0007669"/>
    <property type="project" value="InterPro"/>
</dbReference>
<dbReference type="PROSITE" id="PS51257">
    <property type="entry name" value="PROKAR_LIPOPROTEIN"/>
    <property type="match status" value="1"/>
</dbReference>
<evidence type="ECO:0000259" key="1">
    <source>
        <dbReference type="Pfam" id="PF02872"/>
    </source>
</evidence>
<dbReference type="RefSeq" id="WP_025065973.1">
    <property type="nucleotide sequence ID" value="NZ_CP013195.1"/>
</dbReference>
<dbReference type="AlphaFoldDB" id="A0A0S2KLP4"/>
<accession>A0A0S2KLP4</accession>
<feature type="domain" description="5'-Nucleotidase C-terminal" evidence="1">
    <location>
        <begin position="78"/>
        <end position="210"/>
    </location>
</feature>
<dbReference type="Proteomes" id="UP000056252">
    <property type="component" value="Chromosome"/>
</dbReference>
<dbReference type="InterPro" id="IPR036907">
    <property type="entry name" value="5'-Nucleotdase_C_sf"/>
</dbReference>
<dbReference type="InterPro" id="IPR006179">
    <property type="entry name" value="5_nucleotidase/apyrase"/>
</dbReference>
<name>A0A0S2KLP4_9BACT</name>
<dbReference type="EMBL" id="CP013195">
    <property type="protein sequence ID" value="ALO49207.1"/>
    <property type="molecule type" value="Genomic_DNA"/>
</dbReference>
<dbReference type="OrthoDB" id="4762412at2"/>
<dbReference type="SUPFAM" id="SSF55816">
    <property type="entry name" value="5'-nucleotidase (syn. UDP-sugar hydrolase), C-terminal domain"/>
    <property type="match status" value="1"/>
</dbReference>
<dbReference type="Gene3D" id="3.90.780.10">
    <property type="entry name" value="5'-Nucleotidase, C-terminal domain"/>
    <property type="match status" value="1"/>
</dbReference>
<evidence type="ECO:0000313" key="2">
    <source>
        <dbReference type="EMBL" id="ALO49207.1"/>
    </source>
</evidence>
<dbReference type="eggNOG" id="COG0737">
    <property type="taxonomic scope" value="Bacteria"/>
</dbReference>
<dbReference type="KEGG" id="peo:AS203_09010"/>
<proteinExistence type="predicted"/>
<dbReference type="PRINTS" id="PR01607">
    <property type="entry name" value="APYRASEFAMLY"/>
</dbReference>
<dbReference type="GO" id="GO:0016787">
    <property type="term" value="F:hydrolase activity"/>
    <property type="evidence" value="ECO:0007669"/>
    <property type="project" value="InterPro"/>
</dbReference>
<sequence>MYRQTRYWGLLTMVALVASCGSHYTLSSVERSRILIDKRYDAQPDAAAAAFLAPYKHRVDSMMSPVVGSMTRTITAHRPWSPLSNLLTDILVWGGKRFNEHPDFAVYNMGGIRAALVQGEVTYGDVVDVAPFENKICFVTLSGDKVLQLFREIASTGGEGVSSSVRLTITRDGRLKHAEINGRPIDPTKRYRIATLDYVAQGNDKMEAFKSATDVVSPTSHENNVRFIIIDYLREAAAQGRSVDGPNEERIKVE</sequence>